<sequence>MFSPLGTFGKHFPIVQWTSFVSLDPFVARGRFSFYFHNKLFSFQIPEFEVEQEMQEHRKMTMKREMEKTLLGRKADDEAEKFFMAKLVIDKDENE</sequence>
<evidence type="ECO:0000313" key="2">
    <source>
        <dbReference type="Proteomes" id="UP000183832"/>
    </source>
</evidence>
<organism evidence="1 2">
    <name type="scientific">Clunio marinus</name>
    <dbReference type="NCBI Taxonomy" id="568069"/>
    <lineage>
        <taxon>Eukaryota</taxon>
        <taxon>Metazoa</taxon>
        <taxon>Ecdysozoa</taxon>
        <taxon>Arthropoda</taxon>
        <taxon>Hexapoda</taxon>
        <taxon>Insecta</taxon>
        <taxon>Pterygota</taxon>
        <taxon>Neoptera</taxon>
        <taxon>Endopterygota</taxon>
        <taxon>Diptera</taxon>
        <taxon>Nematocera</taxon>
        <taxon>Chironomoidea</taxon>
        <taxon>Chironomidae</taxon>
        <taxon>Clunio</taxon>
    </lineage>
</organism>
<evidence type="ECO:0000313" key="1">
    <source>
        <dbReference type="EMBL" id="CRK93222.1"/>
    </source>
</evidence>
<keyword evidence="2" id="KW-1185">Reference proteome</keyword>
<dbReference type="AlphaFoldDB" id="A0A1J1I2Y9"/>
<name>A0A1J1I2Y9_9DIPT</name>
<proteinExistence type="predicted"/>
<dbReference type="EMBL" id="CVRI01000037">
    <property type="protein sequence ID" value="CRK93222.1"/>
    <property type="molecule type" value="Genomic_DNA"/>
</dbReference>
<accession>A0A1J1I2Y9</accession>
<dbReference type="Proteomes" id="UP000183832">
    <property type="component" value="Unassembled WGS sequence"/>
</dbReference>
<gene>
    <name evidence="1" type="ORF">CLUMA_CG006766</name>
</gene>
<reference evidence="1 2" key="1">
    <citation type="submission" date="2015-04" db="EMBL/GenBank/DDBJ databases">
        <authorList>
            <person name="Syromyatnikov M.Y."/>
            <person name="Popov V.N."/>
        </authorList>
    </citation>
    <scope>NUCLEOTIDE SEQUENCE [LARGE SCALE GENOMIC DNA]</scope>
</reference>
<protein>
    <submittedName>
        <fullName evidence="1">CLUMA_CG006766, isoform A</fullName>
    </submittedName>
</protein>